<dbReference type="GO" id="GO:0042026">
    <property type="term" value="P:protein refolding"/>
    <property type="evidence" value="ECO:0007669"/>
    <property type="project" value="InterPro"/>
</dbReference>
<dbReference type="Proteomes" id="UP000224567">
    <property type="component" value="Unassembled WGS sequence"/>
</dbReference>
<dbReference type="AlphaFoldDB" id="A0A2G2VM97"/>
<comment type="caution">
    <text evidence="3">The sequence shown here is derived from an EMBL/GenBank/DDBJ whole genome shotgun (WGS) entry which is preliminary data.</text>
</comment>
<dbReference type="SUPFAM" id="SSF52029">
    <property type="entry name" value="GroEL apical domain-like"/>
    <property type="match status" value="1"/>
</dbReference>
<evidence type="ECO:0000256" key="1">
    <source>
        <dbReference type="ARBA" id="ARBA00006607"/>
    </source>
</evidence>
<dbReference type="PANTHER" id="PTHR45633">
    <property type="entry name" value="60 KDA HEAT SHOCK PROTEIN, MITOCHONDRIAL"/>
    <property type="match status" value="1"/>
</dbReference>
<keyword evidence="4" id="KW-1185">Reference proteome</keyword>
<evidence type="ECO:0000313" key="3">
    <source>
        <dbReference type="EMBL" id="PHT34096.1"/>
    </source>
</evidence>
<organism evidence="3 4">
    <name type="scientific">Capsicum baccatum</name>
    <name type="common">Peruvian pepper</name>
    <dbReference type="NCBI Taxonomy" id="33114"/>
    <lineage>
        <taxon>Eukaryota</taxon>
        <taxon>Viridiplantae</taxon>
        <taxon>Streptophyta</taxon>
        <taxon>Embryophyta</taxon>
        <taxon>Tracheophyta</taxon>
        <taxon>Spermatophyta</taxon>
        <taxon>Magnoliopsida</taxon>
        <taxon>eudicotyledons</taxon>
        <taxon>Gunneridae</taxon>
        <taxon>Pentapetalae</taxon>
        <taxon>asterids</taxon>
        <taxon>lamiids</taxon>
        <taxon>Solanales</taxon>
        <taxon>Solanaceae</taxon>
        <taxon>Solanoideae</taxon>
        <taxon>Capsiceae</taxon>
        <taxon>Capsicum</taxon>
    </lineage>
</organism>
<dbReference type="InterPro" id="IPR027409">
    <property type="entry name" value="GroEL-like_apical_dom_sf"/>
</dbReference>
<evidence type="ECO:0000256" key="2">
    <source>
        <dbReference type="ARBA" id="ARBA00023186"/>
    </source>
</evidence>
<reference evidence="3 4" key="1">
    <citation type="journal article" date="2017" name="Genome Biol.">
        <title>New reference genome sequences of hot pepper reveal the massive evolution of plant disease-resistance genes by retroduplication.</title>
        <authorList>
            <person name="Kim S."/>
            <person name="Park J."/>
            <person name="Yeom S.I."/>
            <person name="Kim Y.M."/>
            <person name="Seo E."/>
            <person name="Kim K.T."/>
            <person name="Kim M.S."/>
            <person name="Lee J.M."/>
            <person name="Cheong K."/>
            <person name="Shin H.S."/>
            <person name="Kim S.B."/>
            <person name="Han K."/>
            <person name="Lee J."/>
            <person name="Park M."/>
            <person name="Lee H.A."/>
            <person name="Lee H.Y."/>
            <person name="Lee Y."/>
            <person name="Oh S."/>
            <person name="Lee J.H."/>
            <person name="Choi E."/>
            <person name="Choi E."/>
            <person name="Lee S.E."/>
            <person name="Jeon J."/>
            <person name="Kim H."/>
            <person name="Choi G."/>
            <person name="Song H."/>
            <person name="Lee J."/>
            <person name="Lee S.C."/>
            <person name="Kwon J.K."/>
            <person name="Lee H.Y."/>
            <person name="Koo N."/>
            <person name="Hong Y."/>
            <person name="Kim R.W."/>
            <person name="Kang W.H."/>
            <person name="Huh J.H."/>
            <person name="Kang B.C."/>
            <person name="Yang T.J."/>
            <person name="Lee Y.H."/>
            <person name="Bennetzen J.L."/>
            <person name="Choi D."/>
        </authorList>
    </citation>
    <scope>NUCLEOTIDE SEQUENCE [LARGE SCALE GENOMIC DNA]</scope>
    <source>
        <strain evidence="4">cv. PBC81</strain>
    </source>
</reference>
<dbReference type="EMBL" id="MLFT02000011">
    <property type="protein sequence ID" value="PHT34096.1"/>
    <property type="molecule type" value="Genomic_DNA"/>
</dbReference>
<evidence type="ECO:0000313" key="4">
    <source>
        <dbReference type="Proteomes" id="UP000224567"/>
    </source>
</evidence>
<dbReference type="Gene3D" id="3.50.7.10">
    <property type="entry name" value="GroEL"/>
    <property type="match status" value="1"/>
</dbReference>
<sequence length="95" mass="10536">MKPSRDNSFKDILDSKNGENEKVQLTPAETIGTIIEVTISKDDTVILDGASQKKSIEERCEQIKSTIELSTSNYDKEKLQERPAKISGGVAKMHV</sequence>
<gene>
    <name evidence="3" type="ORF">CQW23_25896</name>
</gene>
<dbReference type="OrthoDB" id="1733909at2759"/>
<dbReference type="STRING" id="33114.A0A2G2VM97"/>
<dbReference type="InterPro" id="IPR001844">
    <property type="entry name" value="Cpn60/GroEL"/>
</dbReference>
<protein>
    <submittedName>
        <fullName evidence="3">Chaperonin CPN60-1, mitochondrial</fullName>
    </submittedName>
</protein>
<accession>A0A2G2VM97</accession>
<comment type="similarity">
    <text evidence="1">Belongs to the chaperonin (HSP60) family.</text>
</comment>
<name>A0A2G2VM97_CAPBA</name>
<reference evidence="4" key="2">
    <citation type="journal article" date="2017" name="J. Anim. Genet.">
        <title>Multiple reference genome sequences of hot pepper reveal the massive evolution of plant disease resistance genes by retroduplication.</title>
        <authorList>
            <person name="Kim S."/>
            <person name="Park J."/>
            <person name="Yeom S.-I."/>
            <person name="Kim Y.-M."/>
            <person name="Seo E."/>
            <person name="Kim K.-T."/>
            <person name="Kim M.-S."/>
            <person name="Lee J.M."/>
            <person name="Cheong K."/>
            <person name="Shin H.-S."/>
            <person name="Kim S.-B."/>
            <person name="Han K."/>
            <person name="Lee J."/>
            <person name="Park M."/>
            <person name="Lee H.-A."/>
            <person name="Lee H.-Y."/>
            <person name="Lee Y."/>
            <person name="Oh S."/>
            <person name="Lee J.H."/>
            <person name="Choi E."/>
            <person name="Choi E."/>
            <person name="Lee S.E."/>
            <person name="Jeon J."/>
            <person name="Kim H."/>
            <person name="Choi G."/>
            <person name="Song H."/>
            <person name="Lee J."/>
            <person name="Lee S.-C."/>
            <person name="Kwon J.-K."/>
            <person name="Lee H.-Y."/>
            <person name="Koo N."/>
            <person name="Hong Y."/>
            <person name="Kim R.W."/>
            <person name="Kang W.-H."/>
            <person name="Huh J.H."/>
            <person name="Kang B.-C."/>
            <person name="Yang T.-J."/>
            <person name="Lee Y.-H."/>
            <person name="Bennetzen J.L."/>
            <person name="Choi D."/>
        </authorList>
    </citation>
    <scope>NUCLEOTIDE SEQUENCE [LARGE SCALE GENOMIC DNA]</scope>
    <source>
        <strain evidence="4">cv. PBC81</strain>
    </source>
</reference>
<dbReference type="GO" id="GO:0140662">
    <property type="term" value="F:ATP-dependent protein folding chaperone"/>
    <property type="evidence" value="ECO:0007669"/>
    <property type="project" value="InterPro"/>
</dbReference>
<proteinExistence type="inferred from homology"/>
<keyword evidence="2" id="KW-0143">Chaperone</keyword>